<protein>
    <submittedName>
        <fullName evidence="2">EPT/RTPC-like protein</fullName>
    </submittedName>
</protein>
<dbReference type="InterPro" id="IPR037136">
    <property type="entry name" value="RNA3'_phos_cyclase_dom_sf"/>
</dbReference>
<dbReference type="Gene3D" id="3.65.10.20">
    <property type="entry name" value="RNA 3'-terminal phosphate cyclase domain"/>
    <property type="match status" value="1"/>
</dbReference>
<dbReference type="GO" id="GO:0006396">
    <property type="term" value="P:RNA processing"/>
    <property type="evidence" value="ECO:0007669"/>
    <property type="project" value="InterPro"/>
</dbReference>
<dbReference type="PANTHER" id="PTHR11096:SF0">
    <property type="entry name" value="RNA 3'-TERMINAL PHOSPHATE CYCLASE"/>
    <property type="match status" value="1"/>
</dbReference>
<dbReference type="InterPro" id="IPR013792">
    <property type="entry name" value="RNA3'P_cycl/enolpyr_Trfase_a/b"/>
</dbReference>
<dbReference type="PANTHER" id="PTHR11096">
    <property type="entry name" value="RNA 3' TERMINAL PHOSPHATE CYCLASE"/>
    <property type="match status" value="1"/>
</dbReference>
<reference evidence="3" key="1">
    <citation type="journal article" date="2014" name="Nat. Commun.">
        <title>Genomic adaptations of the halophilic Dead Sea filamentous fungus Eurotium rubrum.</title>
        <authorList>
            <person name="Kis-Papo T."/>
            <person name="Weig A.R."/>
            <person name="Riley R."/>
            <person name="Persoh D."/>
            <person name="Salamov A."/>
            <person name="Sun H."/>
            <person name="Lipzen A."/>
            <person name="Wasser S.P."/>
            <person name="Rambold G."/>
            <person name="Grigoriev I.V."/>
            <person name="Nevo E."/>
        </authorList>
    </citation>
    <scope>NUCLEOTIDE SEQUENCE [LARGE SCALE GENOMIC DNA]</scope>
    <source>
        <strain evidence="3">CBS 135680</strain>
    </source>
</reference>
<dbReference type="RefSeq" id="XP_040636738.1">
    <property type="nucleotide sequence ID" value="XM_040784691.1"/>
</dbReference>
<name>A0A017SA67_ASPRC</name>
<dbReference type="AlphaFoldDB" id="A0A017SA67"/>
<evidence type="ECO:0000259" key="1">
    <source>
        <dbReference type="Pfam" id="PF01137"/>
    </source>
</evidence>
<dbReference type="HOGENOM" id="CLU_027882_3_0_1"/>
<dbReference type="InterPro" id="IPR023797">
    <property type="entry name" value="RNA3'_phos_cyclase_dom"/>
</dbReference>
<organism evidence="2 3">
    <name type="scientific">Aspergillus ruber (strain CBS 135680)</name>
    <dbReference type="NCBI Taxonomy" id="1388766"/>
    <lineage>
        <taxon>Eukaryota</taxon>
        <taxon>Fungi</taxon>
        <taxon>Dikarya</taxon>
        <taxon>Ascomycota</taxon>
        <taxon>Pezizomycotina</taxon>
        <taxon>Eurotiomycetes</taxon>
        <taxon>Eurotiomycetidae</taxon>
        <taxon>Eurotiales</taxon>
        <taxon>Aspergillaceae</taxon>
        <taxon>Aspergillus</taxon>
        <taxon>Aspergillus subgen. Aspergillus</taxon>
    </lineage>
</organism>
<evidence type="ECO:0000313" key="2">
    <source>
        <dbReference type="EMBL" id="EYE93050.1"/>
    </source>
</evidence>
<feature type="domain" description="RNA 3'-terminal phosphate cyclase" evidence="1">
    <location>
        <begin position="28"/>
        <end position="402"/>
    </location>
</feature>
<accession>A0A017SA67</accession>
<dbReference type="Pfam" id="PF01137">
    <property type="entry name" value="RTC"/>
    <property type="match status" value="1"/>
</dbReference>
<dbReference type="InterPro" id="IPR000228">
    <property type="entry name" value="RNA3'_term_phos_cyc"/>
</dbReference>
<dbReference type="SUPFAM" id="SSF55205">
    <property type="entry name" value="EPT/RTPC-like"/>
    <property type="match status" value="1"/>
</dbReference>
<dbReference type="GeneID" id="63699815"/>
<sequence length="450" mass="50552">MNTEPLNAEASCKPIVKSRHIYINGNTHEGGGQVIRNAVTLAALTSHPLTIHSIRASRPGRKGLRDAHVAAIKSLAEVSNSIVEGAEIWSMRVTFIPPDKIDGAAVKKVYSGHTTPGSVFLTFQALYPYLLHAGTLSGDKEPICVELQGGTNIHYSPTFDSISQVFIPNLETLGFPKLDIELHERNWNTGTIKLGSVRFFVYPLPSSTGPNGGIKCHLPKINLDQHRRGKITKIDVTILAPDNDISWETRGTTDKEDKFTVRKFLEQGVIAELRNRLHRLSLPSCVIDQDVPIGIHTSESTQYHTHIYILIVGHTSTGFRISRDELFEGDLNYLVNACSDVYNCLLAQAVGDACVRQFIRELYDRNLEEFSRREGRHQPCVGRAMRDQLVIFEELEELYFPQGSRKEDMSEYGRGQENKEKNTIEDDRYWCLHMKSARWVCGEVLGIKLA</sequence>
<dbReference type="OrthoDB" id="25029at2759"/>
<keyword evidence="3" id="KW-1185">Reference proteome</keyword>
<dbReference type="GO" id="GO:0003963">
    <property type="term" value="F:RNA-3'-phosphate cyclase activity"/>
    <property type="evidence" value="ECO:0007669"/>
    <property type="project" value="TreeGrafter"/>
</dbReference>
<dbReference type="GO" id="GO:0005634">
    <property type="term" value="C:nucleus"/>
    <property type="evidence" value="ECO:0007669"/>
    <property type="project" value="TreeGrafter"/>
</dbReference>
<proteinExistence type="predicted"/>
<dbReference type="Proteomes" id="UP000019804">
    <property type="component" value="Unassembled WGS sequence"/>
</dbReference>
<evidence type="ECO:0000313" key="3">
    <source>
        <dbReference type="Proteomes" id="UP000019804"/>
    </source>
</evidence>
<dbReference type="EMBL" id="KK088433">
    <property type="protein sequence ID" value="EYE93050.1"/>
    <property type="molecule type" value="Genomic_DNA"/>
</dbReference>
<gene>
    <name evidence="2" type="ORF">EURHEDRAFT_460993</name>
</gene>
<dbReference type="STRING" id="1388766.A0A017SA67"/>